<dbReference type="PANTHER" id="PTHR46124">
    <property type="entry name" value="D-AMINOACYL-TRNA DEACYLASE"/>
    <property type="match status" value="1"/>
</dbReference>
<dbReference type="RefSeq" id="WP_007050995.1">
    <property type="nucleotide sequence ID" value="NZ_DS560019.1"/>
</dbReference>
<dbReference type="GO" id="GO:0004536">
    <property type="term" value="F:DNA nuclease activity"/>
    <property type="evidence" value="ECO:0007669"/>
    <property type="project" value="InterPro"/>
</dbReference>
<accession>B1C9F4</accession>
<dbReference type="PIRSF" id="PIRSF005902">
    <property type="entry name" value="DNase_TatD"/>
    <property type="match status" value="1"/>
</dbReference>
<proteinExistence type="predicted"/>
<dbReference type="Proteomes" id="UP000005178">
    <property type="component" value="Unassembled WGS sequence"/>
</dbReference>
<feature type="binding site" evidence="3">
    <location>
        <position position="8"/>
    </location>
    <ligand>
        <name>a divalent metal cation</name>
        <dbReference type="ChEBI" id="CHEBI:60240"/>
        <label>1</label>
    </ligand>
</feature>
<feature type="binding site" evidence="3">
    <location>
        <position position="129"/>
    </location>
    <ligand>
        <name>a divalent metal cation</name>
        <dbReference type="ChEBI" id="CHEBI:60240"/>
        <label>2</label>
    </ligand>
</feature>
<reference evidence="4" key="2">
    <citation type="submission" date="2013-08" db="EMBL/GenBank/DDBJ databases">
        <title>Draft genome sequence of Anaerofustis stercorihominis (DSM 17244).</title>
        <authorList>
            <person name="Sudarsanam P."/>
            <person name="Ley R."/>
            <person name="Guruge J."/>
            <person name="Turnbaugh P.J."/>
            <person name="Mahowald M."/>
            <person name="Liep D."/>
            <person name="Gordon J."/>
        </authorList>
    </citation>
    <scope>NUCLEOTIDE SEQUENCE</scope>
    <source>
        <strain evidence="4">DSM 17244</strain>
    </source>
</reference>
<dbReference type="FunFam" id="3.20.20.140:FF:000005">
    <property type="entry name" value="TatD family hydrolase"/>
    <property type="match status" value="1"/>
</dbReference>
<sequence>MLFDTHAHLNDEEFNEGLDDIIKELKEKHFDGVVNIGYDYESSLKAVELSKKEDFLYASVGLHPHDSKDYNKILENEFIKLVKENEKVVAYGEIGLDYYYDNSPRDIQKEVFIRQLKVASELNKPVIIHSRDAAGDTYDILKAHLNGTGIIHSCSASAEMVREYVKLGMYTSFSGSVTFKNANNVREAAKATPLDKLLIETDCPYLTPVPFRGKRNKPPYVEYTARMLAEVKGISYEEIIEITNKNAREIFKIK</sequence>
<dbReference type="GO" id="GO:0016788">
    <property type="term" value="F:hydrolase activity, acting on ester bonds"/>
    <property type="evidence" value="ECO:0007669"/>
    <property type="project" value="InterPro"/>
</dbReference>
<protein>
    <submittedName>
        <fullName evidence="4">Hydrolase, TatD family</fullName>
    </submittedName>
</protein>
<dbReference type="InterPro" id="IPR032466">
    <property type="entry name" value="Metal_Hydrolase"/>
</dbReference>
<dbReference type="Gene3D" id="3.20.20.140">
    <property type="entry name" value="Metal-dependent hydrolases"/>
    <property type="match status" value="1"/>
</dbReference>
<feature type="binding site" evidence="3">
    <location>
        <position position="152"/>
    </location>
    <ligand>
        <name>a divalent metal cation</name>
        <dbReference type="ChEBI" id="CHEBI:60240"/>
        <label>2</label>
    </ligand>
</feature>
<dbReference type="PROSITE" id="PS01137">
    <property type="entry name" value="TATD_1"/>
    <property type="match status" value="1"/>
</dbReference>
<evidence type="ECO:0000256" key="1">
    <source>
        <dbReference type="ARBA" id="ARBA00022723"/>
    </source>
</evidence>
<dbReference type="GO" id="GO:0046872">
    <property type="term" value="F:metal ion binding"/>
    <property type="evidence" value="ECO:0007669"/>
    <property type="project" value="UniProtKB-KW"/>
</dbReference>
<feature type="binding site" evidence="3">
    <location>
        <position position="202"/>
    </location>
    <ligand>
        <name>a divalent metal cation</name>
        <dbReference type="ChEBI" id="CHEBI:60240"/>
        <label>1</label>
    </ligand>
</feature>
<gene>
    <name evidence="4" type="ORF">ANASTE_02247</name>
</gene>
<dbReference type="EMBL" id="ABIL02000006">
    <property type="protein sequence ID" value="EDS72525.1"/>
    <property type="molecule type" value="Genomic_DNA"/>
</dbReference>
<dbReference type="SUPFAM" id="SSF51556">
    <property type="entry name" value="Metallo-dependent hydrolases"/>
    <property type="match status" value="1"/>
</dbReference>
<evidence type="ECO:0000256" key="3">
    <source>
        <dbReference type="PIRSR" id="PIRSR005902-1"/>
    </source>
</evidence>
<dbReference type="STRING" id="445971.ANASTE_02247"/>
<comment type="caution">
    <text evidence="4">The sequence shown here is derived from an EMBL/GenBank/DDBJ whole genome shotgun (WGS) entry which is preliminary data.</text>
</comment>
<reference evidence="4" key="1">
    <citation type="submission" date="2008-01" db="EMBL/GenBank/DDBJ databases">
        <authorList>
            <person name="Fulton L."/>
            <person name="Clifton S."/>
            <person name="Fulton B."/>
            <person name="Xu J."/>
            <person name="Minx P."/>
            <person name="Pepin K.H."/>
            <person name="Johnson M."/>
            <person name="Thiruvilangam P."/>
            <person name="Bhonagiri V."/>
            <person name="Nash W.E."/>
            <person name="Mardis E.R."/>
            <person name="Wilson R.K."/>
        </authorList>
    </citation>
    <scope>NUCLEOTIDE SEQUENCE [LARGE SCALE GENOMIC DNA]</scope>
    <source>
        <strain evidence="4">DSM 17244</strain>
    </source>
</reference>
<dbReference type="AlphaFoldDB" id="B1C9F4"/>
<dbReference type="OrthoDB" id="9810005at2"/>
<dbReference type="GeneID" id="98001256"/>
<dbReference type="Pfam" id="PF01026">
    <property type="entry name" value="TatD_DNase"/>
    <property type="match status" value="1"/>
</dbReference>
<evidence type="ECO:0000256" key="2">
    <source>
        <dbReference type="ARBA" id="ARBA00022801"/>
    </source>
</evidence>
<dbReference type="CDD" id="cd01310">
    <property type="entry name" value="TatD_DNAse"/>
    <property type="match status" value="1"/>
</dbReference>
<keyword evidence="2 4" id="KW-0378">Hydrolase</keyword>
<dbReference type="PANTHER" id="PTHR46124:SF2">
    <property type="entry name" value="D-AMINOACYL-TRNA DEACYLASE"/>
    <property type="match status" value="1"/>
</dbReference>
<evidence type="ECO:0000313" key="4">
    <source>
        <dbReference type="EMBL" id="EDS72525.1"/>
    </source>
</evidence>
<dbReference type="HOGENOM" id="CLU_031506_4_0_9"/>
<evidence type="ECO:0000313" key="5">
    <source>
        <dbReference type="Proteomes" id="UP000005178"/>
    </source>
</evidence>
<feature type="binding site" evidence="3">
    <location>
        <position position="6"/>
    </location>
    <ligand>
        <name>a divalent metal cation</name>
        <dbReference type="ChEBI" id="CHEBI:60240"/>
        <label>1</label>
    </ligand>
</feature>
<keyword evidence="1 3" id="KW-0479">Metal-binding</keyword>
<dbReference type="GO" id="GO:0005829">
    <property type="term" value="C:cytosol"/>
    <property type="evidence" value="ECO:0007669"/>
    <property type="project" value="TreeGrafter"/>
</dbReference>
<keyword evidence="5" id="KW-1185">Reference proteome</keyword>
<organism evidence="4 5">
    <name type="scientific">Anaerofustis stercorihominis DSM 17244</name>
    <dbReference type="NCBI Taxonomy" id="445971"/>
    <lineage>
        <taxon>Bacteria</taxon>
        <taxon>Bacillati</taxon>
        <taxon>Bacillota</taxon>
        <taxon>Clostridia</taxon>
        <taxon>Eubacteriales</taxon>
        <taxon>Eubacteriaceae</taxon>
        <taxon>Anaerofustis</taxon>
    </lineage>
</organism>
<dbReference type="eggNOG" id="COG0084">
    <property type="taxonomic scope" value="Bacteria"/>
</dbReference>
<feature type="binding site" evidence="3">
    <location>
        <position position="93"/>
    </location>
    <ligand>
        <name>a divalent metal cation</name>
        <dbReference type="ChEBI" id="CHEBI:60240"/>
        <label>1</label>
    </ligand>
</feature>
<dbReference type="NCBIfam" id="TIGR00010">
    <property type="entry name" value="YchF/TatD family DNA exonuclease"/>
    <property type="match status" value="1"/>
</dbReference>
<dbReference type="InterPro" id="IPR001130">
    <property type="entry name" value="TatD-like"/>
</dbReference>
<dbReference type="InterPro" id="IPR015991">
    <property type="entry name" value="TatD/YcfH-like"/>
</dbReference>
<dbReference type="PROSITE" id="PS01091">
    <property type="entry name" value="TATD_3"/>
    <property type="match status" value="1"/>
</dbReference>
<name>B1C9F4_9FIRM</name>
<dbReference type="InterPro" id="IPR018228">
    <property type="entry name" value="DNase_TatD-rel_CS"/>
</dbReference>